<dbReference type="EMBL" id="NIDF01000063">
    <property type="protein sequence ID" value="TYJ54361.1"/>
    <property type="molecule type" value="Genomic_DNA"/>
</dbReference>
<evidence type="ECO:0000259" key="3">
    <source>
        <dbReference type="PROSITE" id="PS51399"/>
    </source>
</evidence>
<dbReference type="GO" id="GO:0005634">
    <property type="term" value="C:nucleus"/>
    <property type="evidence" value="ECO:0007669"/>
    <property type="project" value="TreeGrafter"/>
</dbReference>
<dbReference type="Pfam" id="PF00789">
    <property type="entry name" value="UBX"/>
    <property type="match status" value="1"/>
</dbReference>
<feature type="compositionally biased region" description="Basic and acidic residues" evidence="1">
    <location>
        <begin position="146"/>
        <end position="155"/>
    </location>
</feature>
<feature type="domain" description="UBX" evidence="2">
    <location>
        <begin position="445"/>
        <end position="520"/>
    </location>
</feature>
<dbReference type="PROSITE" id="PS50033">
    <property type="entry name" value="UBX"/>
    <property type="match status" value="1"/>
</dbReference>
<reference evidence="4 5" key="1">
    <citation type="submission" date="2017-05" db="EMBL/GenBank/DDBJ databases">
        <title>The Genome Sequence of Tsuchiyaea wingfieldii DSM 27421.</title>
        <authorList>
            <person name="Cuomo C."/>
            <person name="Passer A."/>
            <person name="Billmyre B."/>
            <person name="Heitman J."/>
        </authorList>
    </citation>
    <scope>NUCLEOTIDE SEQUENCE [LARGE SCALE GENOMIC DNA]</scope>
    <source>
        <strain evidence="4 5">DSM 27421</strain>
    </source>
</reference>
<name>A0A5D3AVU0_9TREE</name>
<dbReference type="GO" id="GO:0061025">
    <property type="term" value="P:membrane fusion"/>
    <property type="evidence" value="ECO:0007669"/>
    <property type="project" value="TreeGrafter"/>
</dbReference>
<dbReference type="InterPro" id="IPR012989">
    <property type="entry name" value="SEP_domain"/>
</dbReference>
<feature type="compositionally biased region" description="Gly residues" evidence="1">
    <location>
        <begin position="192"/>
        <end position="202"/>
    </location>
</feature>
<evidence type="ECO:0000259" key="2">
    <source>
        <dbReference type="PROSITE" id="PS50033"/>
    </source>
</evidence>
<dbReference type="Gene3D" id="3.10.20.90">
    <property type="entry name" value="Phosphatidylinositol 3-kinase Catalytic Subunit, Chain A, domain 1"/>
    <property type="match status" value="1"/>
</dbReference>
<dbReference type="SUPFAM" id="SSF54236">
    <property type="entry name" value="Ubiquitin-like"/>
    <property type="match status" value="1"/>
</dbReference>
<proteinExistence type="predicted"/>
<dbReference type="AlphaFoldDB" id="A0A5D3AVU0"/>
<dbReference type="GO" id="GO:0007030">
    <property type="term" value="P:Golgi organization"/>
    <property type="evidence" value="ECO:0007669"/>
    <property type="project" value="TreeGrafter"/>
</dbReference>
<evidence type="ECO:0000256" key="1">
    <source>
        <dbReference type="SAM" id="MobiDB-lite"/>
    </source>
</evidence>
<organism evidence="4 5">
    <name type="scientific">Cryptococcus floricola</name>
    <dbReference type="NCBI Taxonomy" id="2591691"/>
    <lineage>
        <taxon>Eukaryota</taxon>
        <taxon>Fungi</taxon>
        <taxon>Dikarya</taxon>
        <taxon>Basidiomycota</taxon>
        <taxon>Agaricomycotina</taxon>
        <taxon>Tremellomycetes</taxon>
        <taxon>Tremellales</taxon>
        <taxon>Cryptococcaceae</taxon>
        <taxon>Cryptococcus</taxon>
    </lineage>
</organism>
<dbReference type="InterPro" id="IPR001012">
    <property type="entry name" value="UBX_dom"/>
</dbReference>
<evidence type="ECO:0000313" key="4">
    <source>
        <dbReference type="EMBL" id="TYJ54361.1"/>
    </source>
</evidence>
<dbReference type="Proteomes" id="UP000322245">
    <property type="component" value="Unassembled WGS sequence"/>
</dbReference>
<sequence length="522" mass="54700">MAQPTKEDIDNFVAVTQASKDDALHFLQAGGGLETAVENYFVAQNAGGVPQSGDQEMQDAATASNSAAPTEGSGGGGGGFTLSGQRVDDTLPAGWGKKPKSRFGGLNKQEESDDEHAGHDHGDDSDSEEELFTGGGKNSGLAVLGPDKKKGKSDSLVDNILRTAGENGPAAPPAGRAHPAAPGPSGPSRVFQGGGNTLGGDGTPSTQVPAHGTHDHDDEDEETDEEEGKSHLQALRDMMSQAGVNFGTMGSGGFDQILSRMGEGQQPQAGGSNFRGQGNVLGSEASPAASAAESATPTRSAISPGPSGLAHIPEEDISTDPETGERVVNRRLTFWRNGFSIADGPLLDYEEPANRALLEALDSGRAPSVAFGVPFDQRVNIMVAQRRREDYEPPAKVLKPFEGGGQRLGNVAPSTETRSMPGALPAAQENTGRGAGGQVDFKVDSDKPTTSLQLRFGDGSRQVARFNTTHTVGDIYSFYRSANPTQREFVLQTTFPSKELKEMDKTVEEEKLGGGVVVQRFI</sequence>
<feature type="region of interest" description="Disordered" evidence="1">
    <location>
        <begin position="395"/>
        <end position="444"/>
    </location>
</feature>
<dbReference type="SMART" id="SM00553">
    <property type="entry name" value="SEP"/>
    <property type="match status" value="1"/>
</dbReference>
<feature type="region of interest" description="Disordered" evidence="1">
    <location>
        <begin position="46"/>
        <end position="231"/>
    </location>
</feature>
<feature type="compositionally biased region" description="Gly residues" evidence="1">
    <location>
        <begin position="72"/>
        <end position="81"/>
    </location>
</feature>
<dbReference type="GO" id="GO:0031468">
    <property type="term" value="P:nuclear membrane reassembly"/>
    <property type="evidence" value="ECO:0007669"/>
    <property type="project" value="TreeGrafter"/>
</dbReference>
<dbReference type="PANTHER" id="PTHR23333:SF20">
    <property type="entry name" value="NSFL1 COFACTOR P47"/>
    <property type="match status" value="1"/>
</dbReference>
<dbReference type="Gene3D" id="3.30.420.210">
    <property type="entry name" value="SEP domain"/>
    <property type="match status" value="1"/>
</dbReference>
<feature type="compositionally biased region" description="Polar residues" evidence="1">
    <location>
        <begin position="265"/>
        <end position="276"/>
    </location>
</feature>
<dbReference type="Pfam" id="PF14555">
    <property type="entry name" value="UBA_4"/>
    <property type="match status" value="1"/>
</dbReference>
<dbReference type="GO" id="GO:0005829">
    <property type="term" value="C:cytosol"/>
    <property type="evidence" value="ECO:0007669"/>
    <property type="project" value="TreeGrafter"/>
</dbReference>
<evidence type="ECO:0008006" key="6">
    <source>
        <dbReference type="Google" id="ProtNLM"/>
    </source>
</evidence>
<feature type="compositionally biased region" description="Low complexity" evidence="1">
    <location>
        <begin position="164"/>
        <end position="180"/>
    </location>
</feature>
<feature type="compositionally biased region" description="Acidic residues" evidence="1">
    <location>
        <begin position="217"/>
        <end position="227"/>
    </location>
</feature>
<feature type="compositionally biased region" description="Basic and acidic residues" evidence="1">
    <location>
        <begin position="115"/>
        <end position="124"/>
    </location>
</feature>
<comment type="caution">
    <text evidence="4">The sequence shown here is derived from an EMBL/GenBank/DDBJ whole genome shotgun (WGS) entry which is preliminary data.</text>
</comment>
<dbReference type="Pfam" id="PF08059">
    <property type="entry name" value="SEP"/>
    <property type="match status" value="1"/>
</dbReference>
<dbReference type="PROSITE" id="PS51399">
    <property type="entry name" value="SEP"/>
    <property type="match status" value="1"/>
</dbReference>
<feature type="compositionally biased region" description="Low complexity" evidence="1">
    <location>
        <begin position="283"/>
        <end position="301"/>
    </location>
</feature>
<dbReference type="InterPro" id="IPR036241">
    <property type="entry name" value="NSFL1C_SEP_dom_sf"/>
</dbReference>
<gene>
    <name evidence="4" type="ORF">B9479_005027</name>
</gene>
<feature type="region of interest" description="Disordered" evidence="1">
    <location>
        <begin position="262"/>
        <end position="324"/>
    </location>
</feature>
<dbReference type="GO" id="GO:0000045">
    <property type="term" value="P:autophagosome assembly"/>
    <property type="evidence" value="ECO:0007669"/>
    <property type="project" value="TreeGrafter"/>
</dbReference>
<feature type="domain" description="SEP" evidence="3">
    <location>
        <begin position="327"/>
        <end position="392"/>
    </location>
</feature>
<protein>
    <recommendedName>
        <fullName evidence="6">UBX domain-containing protein</fullName>
    </recommendedName>
</protein>
<dbReference type="SMART" id="SM00166">
    <property type="entry name" value="UBX"/>
    <property type="match status" value="1"/>
</dbReference>
<dbReference type="CDD" id="cd01770">
    <property type="entry name" value="UBX_UBXN2"/>
    <property type="match status" value="1"/>
</dbReference>
<dbReference type="InterPro" id="IPR029071">
    <property type="entry name" value="Ubiquitin-like_domsf"/>
</dbReference>
<dbReference type="GO" id="GO:0043130">
    <property type="term" value="F:ubiquitin binding"/>
    <property type="evidence" value="ECO:0007669"/>
    <property type="project" value="TreeGrafter"/>
</dbReference>
<accession>A0A5D3AVU0</accession>
<dbReference type="GO" id="GO:0043161">
    <property type="term" value="P:proteasome-mediated ubiquitin-dependent protein catabolic process"/>
    <property type="evidence" value="ECO:0007669"/>
    <property type="project" value="TreeGrafter"/>
</dbReference>
<keyword evidence="5" id="KW-1185">Reference proteome</keyword>
<dbReference type="SUPFAM" id="SSF102848">
    <property type="entry name" value="NSFL1 (p97 ATPase) cofactor p47, SEP domain"/>
    <property type="match status" value="1"/>
</dbReference>
<dbReference type="PANTHER" id="PTHR23333">
    <property type="entry name" value="UBX DOMAIN CONTAINING PROTEIN"/>
    <property type="match status" value="1"/>
</dbReference>
<evidence type="ECO:0000313" key="5">
    <source>
        <dbReference type="Proteomes" id="UP000322245"/>
    </source>
</evidence>